<dbReference type="OrthoDB" id="2329850at2"/>
<dbReference type="Gene3D" id="3.40.33.10">
    <property type="entry name" value="CAP"/>
    <property type="match status" value="1"/>
</dbReference>
<name>A0A4P6ZM33_9LACO</name>
<dbReference type="InterPro" id="IPR014044">
    <property type="entry name" value="CAP_dom"/>
</dbReference>
<dbReference type="InterPro" id="IPR035940">
    <property type="entry name" value="CAP_sf"/>
</dbReference>
<evidence type="ECO:0000313" key="2">
    <source>
        <dbReference type="EMBL" id="QBP18472.1"/>
    </source>
</evidence>
<evidence type="ECO:0000259" key="1">
    <source>
        <dbReference type="Pfam" id="PF00188"/>
    </source>
</evidence>
<reference evidence="3" key="1">
    <citation type="submission" date="2018-12" db="EMBL/GenBank/DDBJ databases">
        <title>A new species of lactobacillus.</title>
        <authorList>
            <person name="Jian Y."/>
            <person name="Xin L."/>
            <person name="Hong Z.J."/>
            <person name="Ming L.Z."/>
            <person name="Hong X.Z."/>
        </authorList>
    </citation>
    <scope>NUCLEOTIDE SEQUENCE [LARGE SCALE GENOMIC DNA]</scope>
    <source>
        <strain evidence="3">HSLZ-75</strain>
    </source>
</reference>
<organism evidence="2 3">
    <name type="scientific">Acetilactobacillus jinshanensis</name>
    <dbReference type="NCBI Taxonomy" id="1720083"/>
    <lineage>
        <taxon>Bacteria</taxon>
        <taxon>Bacillati</taxon>
        <taxon>Bacillota</taxon>
        <taxon>Bacilli</taxon>
        <taxon>Lactobacillales</taxon>
        <taxon>Lactobacillaceae</taxon>
        <taxon>Acetilactobacillus</taxon>
    </lineage>
</organism>
<evidence type="ECO:0000313" key="3">
    <source>
        <dbReference type="Proteomes" id="UP000294321"/>
    </source>
</evidence>
<protein>
    <submittedName>
        <fullName evidence="2">CAP domain-containing protein</fullName>
    </submittedName>
</protein>
<feature type="domain" description="SCP" evidence="1">
    <location>
        <begin position="76"/>
        <end position="221"/>
    </location>
</feature>
<gene>
    <name evidence="2" type="ORF">ELX58_04835</name>
</gene>
<proteinExistence type="predicted"/>
<sequence>MMIREWILHRIFEELVVLGLILCFGFTTNACSASRVHSYHYRVSRGISRKSPQKRSHKVSVTERNCYELYKQAIADVNRDRRHYKLPNLSVNQRLSYVGNVRSHQIQTHFSHYSRKHHIECQYLINRNHIRCHYFGENLASSPIGSVNTLAVGQCVTNLRPCAANYAPKNGYQLANAFNNASMYHDADDYDGHRDNILSRNFRQIGIGTSYDHHDQNYYIAMEFVG</sequence>
<dbReference type="EMBL" id="CP034726">
    <property type="protein sequence ID" value="QBP18472.1"/>
    <property type="molecule type" value="Genomic_DNA"/>
</dbReference>
<dbReference type="KEGG" id="lji:ELX58_04835"/>
<dbReference type="Pfam" id="PF00188">
    <property type="entry name" value="CAP"/>
    <property type="match status" value="1"/>
</dbReference>
<dbReference type="Proteomes" id="UP000294321">
    <property type="component" value="Chromosome"/>
</dbReference>
<keyword evidence="3" id="KW-1185">Reference proteome</keyword>
<dbReference type="AlphaFoldDB" id="A0A4P6ZM33"/>
<accession>A0A4P6ZM33</accession>